<dbReference type="EMBL" id="CP022098">
    <property type="protein sequence ID" value="ATB41127.1"/>
    <property type="molecule type" value="Genomic_DNA"/>
</dbReference>
<feature type="signal peptide" evidence="3">
    <location>
        <begin position="1"/>
        <end position="23"/>
    </location>
</feature>
<dbReference type="KEGG" id="cfus:CYFUS_006589"/>
<dbReference type="AlphaFoldDB" id="A0A250JC78"/>
<dbReference type="RefSeq" id="WP_095988898.1">
    <property type="nucleotide sequence ID" value="NZ_CP022098.1"/>
</dbReference>
<evidence type="ECO:0000313" key="5">
    <source>
        <dbReference type="Proteomes" id="UP000217257"/>
    </source>
</evidence>
<feature type="transmembrane region" description="Helical" evidence="2">
    <location>
        <begin position="91"/>
        <end position="110"/>
    </location>
</feature>
<dbReference type="Proteomes" id="UP000217257">
    <property type="component" value="Chromosome"/>
</dbReference>
<feature type="region of interest" description="Disordered" evidence="1">
    <location>
        <begin position="49"/>
        <end position="71"/>
    </location>
</feature>
<evidence type="ECO:0000256" key="2">
    <source>
        <dbReference type="SAM" id="Phobius"/>
    </source>
</evidence>
<proteinExistence type="predicted"/>
<organism evidence="4 5">
    <name type="scientific">Cystobacter fuscus</name>
    <dbReference type="NCBI Taxonomy" id="43"/>
    <lineage>
        <taxon>Bacteria</taxon>
        <taxon>Pseudomonadati</taxon>
        <taxon>Myxococcota</taxon>
        <taxon>Myxococcia</taxon>
        <taxon>Myxococcales</taxon>
        <taxon>Cystobacterineae</taxon>
        <taxon>Archangiaceae</taxon>
        <taxon>Cystobacter</taxon>
    </lineage>
</organism>
<keyword evidence="2" id="KW-1133">Transmembrane helix</keyword>
<sequence length="186" mass="18861">MRRLSLSSLAVLSLLSLASPALAQAPAADSTYAGQLVGSMFDQAKAQARKNPPAPVAAPTVQAPPESPSPTEVGLGEVVKLVVQALTSRNWGLLACALVLGAVYVVRRFLSSRVPWLSTDVAGVLLSMATAVSLTLVAALQAGTPITLSLVLGALLTAAGASGLFSWGKKLTAAAKGKVAARPVTH</sequence>
<reference evidence="4 5" key="1">
    <citation type="submission" date="2017-06" db="EMBL/GenBank/DDBJ databases">
        <title>Sequencing and comparative analysis of myxobacterial genomes.</title>
        <authorList>
            <person name="Rupp O."/>
            <person name="Goesmann A."/>
            <person name="Sogaard-Andersen L."/>
        </authorList>
    </citation>
    <scope>NUCLEOTIDE SEQUENCE [LARGE SCALE GENOMIC DNA]</scope>
    <source>
        <strain evidence="4 5">DSM 52655</strain>
    </source>
</reference>
<keyword evidence="2" id="KW-0472">Membrane</keyword>
<evidence type="ECO:0000256" key="3">
    <source>
        <dbReference type="SAM" id="SignalP"/>
    </source>
</evidence>
<feature type="chain" id="PRO_5013032785" evidence="3">
    <location>
        <begin position="24"/>
        <end position="186"/>
    </location>
</feature>
<feature type="transmembrane region" description="Helical" evidence="2">
    <location>
        <begin position="146"/>
        <end position="168"/>
    </location>
</feature>
<evidence type="ECO:0000313" key="4">
    <source>
        <dbReference type="EMBL" id="ATB41127.1"/>
    </source>
</evidence>
<keyword evidence="2" id="KW-0812">Transmembrane</keyword>
<name>A0A250JC78_9BACT</name>
<keyword evidence="3" id="KW-0732">Signal</keyword>
<protein>
    <submittedName>
        <fullName evidence="4">Uncharacterized protein</fullName>
    </submittedName>
</protein>
<evidence type="ECO:0000256" key="1">
    <source>
        <dbReference type="SAM" id="MobiDB-lite"/>
    </source>
</evidence>
<accession>A0A250JC78</accession>
<gene>
    <name evidence="4" type="ORF">CYFUS_006589</name>
</gene>
<feature type="transmembrane region" description="Helical" evidence="2">
    <location>
        <begin position="122"/>
        <end position="140"/>
    </location>
</feature>